<dbReference type="PROSITE" id="PS00107">
    <property type="entry name" value="PROTEIN_KINASE_ATP"/>
    <property type="match status" value="1"/>
</dbReference>
<keyword evidence="2 3" id="KW-0067">ATP-binding</keyword>
<reference evidence="6" key="1">
    <citation type="journal article" date="2011" name="MBio">
        <title>Novel metabolic attributes of the genus Cyanothece, comprising a group of unicellular nitrogen-fixing Cyanobacteria.</title>
        <authorList>
            <person name="Bandyopadhyay A."/>
            <person name="Elvitigala T."/>
            <person name="Welsh E."/>
            <person name="Stockel J."/>
            <person name="Liberton M."/>
            <person name="Min H."/>
            <person name="Sherman L.A."/>
            <person name="Pakrasi H.B."/>
        </authorList>
    </citation>
    <scope>NUCLEOTIDE SEQUENCE [LARGE SCALE GENOMIC DNA]</scope>
    <source>
        <strain evidence="6">PCC 8801</strain>
    </source>
</reference>
<dbReference type="AlphaFoldDB" id="B7JZR3"/>
<dbReference type="OrthoDB" id="9788659at2"/>
<evidence type="ECO:0000256" key="1">
    <source>
        <dbReference type="ARBA" id="ARBA00022741"/>
    </source>
</evidence>
<sequence>MKPTALHRSRYRILGQIGQGQFGRVYCAVHRQTGELVALKDLNPQRFPTNRFLREFSYLVSLRHPNIVSCRAIEHHAKGRYLVMDYCEGGTLRDLMDAQGQLSLGYRLNLITDILLGLEHAHQHNIIHCDIKPENILLSLTNQGWKARITDFGISRLSQQGAHTGQDGGYTGSPAYMAPERSYGQHSYACDLYSVGIIIYELLIGERPFSGLPGDLILAHLNQRVTIPDTVPPSLRTTIERALEKLPQRRFASAREMLTDIRHAAEVLELKTPQRVFSPPVLLGESDGVEILGQTPLRDAVSYLAVEGRLVYLGMWKHLSCAIYRDFNLTGEAIAEKSITLTDPILELNLRPQGCFILTRASSRLPVEYNLYCWRPSLNVAGTALEEYQVFPPLQARQVIHAIDVKGRWLALASQSNSKDRYSQFQLLKLPDLSPINPPVRSPLPPQLLTLDNCHGLALFPYQYHGKQRTYFYFFNRRGLIIKGFSVPLMLFSLIPLPDSPYQLFGIDANEPDIAIIIKLKPLKVTRIALNFAPKFILPQSWGYILANSQGQMMLLDRDGFRMAYVNLSLKITAMVSFGDSKLLVASWSKGKGMLSKLDLSKVIDNC</sequence>
<dbReference type="InterPro" id="IPR045269">
    <property type="entry name" value="Atg1-like"/>
</dbReference>
<dbReference type="SUPFAM" id="SSF56112">
    <property type="entry name" value="Protein kinase-like (PK-like)"/>
    <property type="match status" value="1"/>
</dbReference>
<keyword evidence="1 3" id="KW-0547">Nucleotide-binding</keyword>
<evidence type="ECO:0000313" key="6">
    <source>
        <dbReference type="Proteomes" id="UP000008204"/>
    </source>
</evidence>
<dbReference type="HOGENOM" id="CLU_445333_0_0_3"/>
<dbReference type="InterPro" id="IPR011009">
    <property type="entry name" value="Kinase-like_dom_sf"/>
</dbReference>
<name>B7JZR3_RIPO1</name>
<keyword evidence="5" id="KW-0418">Kinase</keyword>
<accession>B7JZR3</accession>
<feature type="domain" description="Protein kinase" evidence="4">
    <location>
        <begin position="11"/>
        <end position="266"/>
    </location>
</feature>
<dbReference type="EMBL" id="CP001287">
    <property type="protein sequence ID" value="ACK65006.1"/>
    <property type="molecule type" value="Genomic_DNA"/>
</dbReference>
<evidence type="ECO:0000313" key="5">
    <source>
        <dbReference type="EMBL" id="ACK65006.1"/>
    </source>
</evidence>
<dbReference type="STRING" id="41431.PCC8801_0929"/>
<dbReference type="CDD" id="cd14014">
    <property type="entry name" value="STKc_PknB_like"/>
    <property type="match status" value="1"/>
</dbReference>
<dbReference type="SMART" id="SM00220">
    <property type="entry name" value="S_TKc"/>
    <property type="match status" value="1"/>
</dbReference>
<dbReference type="PROSITE" id="PS00108">
    <property type="entry name" value="PROTEIN_KINASE_ST"/>
    <property type="match status" value="1"/>
</dbReference>
<dbReference type="InterPro" id="IPR000719">
    <property type="entry name" value="Prot_kinase_dom"/>
</dbReference>
<feature type="binding site" evidence="3">
    <location>
        <position position="40"/>
    </location>
    <ligand>
        <name>ATP</name>
        <dbReference type="ChEBI" id="CHEBI:30616"/>
    </ligand>
</feature>
<gene>
    <name evidence="5" type="ordered locus">PCC8801_0929</name>
</gene>
<dbReference type="PROSITE" id="PS50011">
    <property type="entry name" value="PROTEIN_KINASE_DOM"/>
    <property type="match status" value="1"/>
</dbReference>
<dbReference type="PANTHER" id="PTHR24348">
    <property type="entry name" value="SERINE/THREONINE-PROTEIN KINASE UNC-51-RELATED"/>
    <property type="match status" value="1"/>
</dbReference>
<protein>
    <submittedName>
        <fullName evidence="5">Serine/threonine protein kinase</fullName>
    </submittedName>
</protein>
<dbReference type="Gene3D" id="1.10.510.10">
    <property type="entry name" value="Transferase(Phosphotransferase) domain 1"/>
    <property type="match status" value="1"/>
</dbReference>
<evidence type="ECO:0000259" key="4">
    <source>
        <dbReference type="PROSITE" id="PS50011"/>
    </source>
</evidence>
<dbReference type="eggNOG" id="COG0515">
    <property type="taxonomic scope" value="Bacteria"/>
</dbReference>
<dbReference type="GO" id="GO:0005737">
    <property type="term" value="C:cytoplasm"/>
    <property type="evidence" value="ECO:0007669"/>
    <property type="project" value="TreeGrafter"/>
</dbReference>
<organism evidence="5 6">
    <name type="scientific">Rippkaea orientalis (strain PCC 8801 / RF-1)</name>
    <name type="common">Cyanothece sp. (strain PCC 8801)</name>
    <dbReference type="NCBI Taxonomy" id="41431"/>
    <lineage>
        <taxon>Bacteria</taxon>
        <taxon>Bacillati</taxon>
        <taxon>Cyanobacteriota</taxon>
        <taxon>Cyanophyceae</taxon>
        <taxon>Oscillatoriophycideae</taxon>
        <taxon>Chroococcales</taxon>
        <taxon>Aphanothecaceae</taxon>
        <taxon>Rippkaea</taxon>
        <taxon>Rippkaea orientalis</taxon>
    </lineage>
</organism>
<keyword evidence="5" id="KW-0808">Transferase</keyword>
<keyword evidence="6" id="KW-1185">Reference proteome</keyword>
<dbReference type="InterPro" id="IPR008271">
    <property type="entry name" value="Ser/Thr_kinase_AS"/>
</dbReference>
<keyword evidence="5" id="KW-0723">Serine/threonine-protein kinase</keyword>
<dbReference type="GO" id="GO:0005524">
    <property type="term" value="F:ATP binding"/>
    <property type="evidence" value="ECO:0007669"/>
    <property type="project" value="UniProtKB-UniRule"/>
</dbReference>
<evidence type="ECO:0000256" key="3">
    <source>
        <dbReference type="PROSITE-ProRule" id="PRU10141"/>
    </source>
</evidence>
<dbReference type="Pfam" id="PF00069">
    <property type="entry name" value="Pkinase"/>
    <property type="match status" value="1"/>
</dbReference>
<dbReference type="InterPro" id="IPR017441">
    <property type="entry name" value="Protein_kinase_ATP_BS"/>
</dbReference>
<dbReference type="KEGG" id="cyp:PCC8801_0929"/>
<dbReference type="GO" id="GO:0004674">
    <property type="term" value="F:protein serine/threonine kinase activity"/>
    <property type="evidence" value="ECO:0007669"/>
    <property type="project" value="UniProtKB-KW"/>
</dbReference>
<proteinExistence type="predicted"/>
<evidence type="ECO:0000256" key="2">
    <source>
        <dbReference type="ARBA" id="ARBA00022840"/>
    </source>
</evidence>
<dbReference type="Proteomes" id="UP000008204">
    <property type="component" value="Chromosome"/>
</dbReference>
<dbReference type="RefSeq" id="WP_012594281.1">
    <property type="nucleotide sequence ID" value="NC_011726.1"/>
</dbReference>